<feature type="domain" description="Bunyavirus glycoprotein G2" evidence="20">
    <location>
        <begin position="19"/>
        <end position="301"/>
    </location>
</feature>
<evidence type="ECO:0000256" key="3">
    <source>
        <dbReference type="ARBA" id="ARBA00004625"/>
    </source>
</evidence>
<accession>A0A7D9MVR7</accession>
<dbReference type="InterPro" id="IPR026400">
    <property type="entry name" value="Bunya_nonstruc_pro_NSm"/>
</dbReference>
<keyword evidence="6 18" id="KW-0812">Transmembrane</keyword>
<evidence type="ECO:0000256" key="15">
    <source>
        <dbReference type="ARBA" id="ARBA00023184"/>
    </source>
</evidence>
<keyword evidence="12 18" id="KW-1133">Transmembrane helix</keyword>
<keyword evidence="8" id="KW-1161">Viral attachment to host cell</keyword>
<evidence type="ECO:0000256" key="5">
    <source>
        <dbReference type="ARBA" id="ARBA00022581"/>
    </source>
</evidence>
<dbReference type="GO" id="GO:0044178">
    <property type="term" value="C:host cell Golgi membrane"/>
    <property type="evidence" value="ECO:0007669"/>
    <property type="project" value="UniProtKB-SubCell"/>
</dbReference>
<feature type="transmembrane region" description="Helical" evidence="18">
    <location>
        <begin position="1385"/>
        <end position="1407"/>
    </location>
</feature>
<dbReference type="Pfam" id="PF03557">
    <property type="entry name" value="Bunya_G1"/>
    <property type="match status" value="1"/>
</dbReference>
<evidence type="ECO:0000256" key="11">
    <source>
        <dbReference type="ARBA" id="ARBA00022870"/>
    </source>
</evidence>
<keyword evidence="22" id="KW-1185">Reference proteome</keyword>
<dbReference type="KEGG" id="vg:80554315"/>
<keyword evidence="16" id="KW-1160">Virus entry into host cell</keyword>
<dbReference type="GO" id="GO:0019062">
    <property type="term" value="P:virion attachment to host cell"/>
    <property type="evidence" value="ECO:0007669"/>
    <property type="project" value="UniProtKB-KW"/>
</dbReference>
<organism evidence="21 22">
    <name type="scientific">Anopheles B virus</name>
    <dbReference type="NCBI Taxonomy" id="35308"/>
    <lineage>
        <taxon>Viruses</taxon>
        <taxon>Riboviria</taxon>
        <taxon>Orthornavirae</taxon>
        <taxon>Negarnaviricota</taxon>
        <taxon>Polyploviricotina</taxon>
        <taxon>Bunyaviricetes</taxon>
        <taxon>Elliovirales</taxon>
        <taxon>Peribunyaviridae</taxon>
        <taxon>Orthobunyavirus</taxon>
        <taxon>Orthobunyavirus boraceiaense</taxon>
        <taxon>Orthobunyavirus cuchillaense</taxon>
    </lineage>
</organism>
<keyword evidence="7" id="KW-0732">Signal</keyword>
<sequence length="1431" mass="162887">MIFQVVFLLPMVASIAVDRCFTGGEVASSFIANYSLPYICIKDDISYIKTEVESTTDPSNMKTTFQNKVLRKYTINDWKLCRPEKVLGGPIMILSVTDTGIIHSDDYVCKNDCEIKVDKEDGVIILETKQYNYYQLTGTTIVSGWFRTITSISLKHTCENIKIQCGERSIMLHACFKHHMECYQALNKGILPKYMVSALCSNMELIILVTFILLIFFIFAMLAKTYLSYILLPIFIPISYMYGKLYGKCCKPCRECHMACHPFTSCSLVCVCGNIFETTNRLKMHRMGGLCSGYKYMMTARVMCKSKGCGLMLSTIVSIILFLFVKPIGGISTDTSMDLACIPLEKFPEIYKNSTLTLNRSHDIARWSFIFELLALIVTVLIYCFIVIKPHLFLRQYIYKCEDCKMFHSRDRIKFDEFRTNKCGSCTCGCPDDPPMRDYHQTSIICTAEYHIKIYKILVLFFIFISISNLASIGILAEECSTVETETKCWGIQIEKIMAEAMKKLDNDPEKAMKELFPTIDSEELRHLATIPEGYWEFLLLEKKYGSFRALQALEAYYQRNPSHQFTRIIIGDNKFIKWSSKVKLSGLMICRKIITSSPCLCVIEGKSCEMFTHYLNRKTFLNRIDDASMQKDMHTILKLAYEIIQPTTLAVYKAMVKEGNTTQFEKFADEVYKSYVGSPFIDNFLYIMMNMTQMIGLDKMILTPEIENIATHKLMSNLRTAQPDFGTQGIDIGLPSKKCKNPRRWICIMPRVTNSVIDGLLSCDPVTSTKYSLYKWTPDIVQLPEWGCRLDTNCLKEFENATEADKNAITTLSNCRKVDNVFNKELSAKVKYCDIKQKGTCLVNNANKQIVECNEGYFAEQKFTGHYDGSNRIDRVCLSAGCIDSPKIHPDNLQNCTISVPRQKLEKLKHKMVESIDNFKMHLEKDFLSALTQVKFLPTSGLPHIIPKFIPLTLMGVETIEGIESSYVLFDIEAVSGRSMGIQINTKDNVHLFDVVIFIKSSNISSAYKELYRTGRTITYNSVHDEHCTGGCPEKVPRKDSSWMSFEKERSSNWGCEEFGCLAINEGCLFGQCKDVIKPEAQVYNKITEEQISSEVCISTANQYYCKSITSSFPIITTSIEMQLFTVESFILPQRILIKDNKIFKGQINNLGEFNKYCGNVQMVNGTVIGKGEPKFDYYCHAARRKDVIIRKCYDNEFNSCLHLDEGKNLIIDDENGEFKKISYHTKSIGSIRIKLLLGDINYKVFSKSPDLDISSDCSGCTNCIQGISCHLVIKTSSVTNCNINSNCNSFVNKVIITPREKNYYLKFQCPDLPNGKVNIEICNTKVETPIKIVSKKNILEIATVEESPYIMEHDDRCPTWMCRVSEEGLGIIFSPITGFFTKAWHIILGVLIGLALLALVIYIILPMASKLKSQLMTHEQAYMAECKVK</sequence>
<evidence type="ECO:0000313" key="22">
    <source>
        <dbReference type="Proteomes" id="UP001156910"/>
    </source>
</evidence>
<keyword evidence="13 18" id="KW-0472">Membrane</keyword>
<evidence type="ECO:0000256" key="18">
    <source>
        <dbReference type="SAM" id="Phobius"/>
    </source>
</evidence>
<evidence type="ECO:0000256" key="16">
    <source>
        <dbReference type="ARBA" id="ARBA00023296"/>
    </source>
</evidence>
<protein>
    <recommendedName>
        <fullName evidence="4">Envelopment polyprotein</fullName>
    </recommendedName>
    <alternativeName>
        <fullName evidence="17">M polyprotein</fullName>
    </alternativeName>
</protein>
<dbReference type="RefSeq" id="YP_010840732.1">
    <property type="nucleotide sequence ID" value="NC_078974.1"/>
</dbReference>
<evidence type="ECO:0000256" key="13">
    <source>
        <dbReference type="ARBA" id="ARBA00023136"/>
    </source>
</evidence>
<keyword evidence="10" id="KW-0946">Virion</keyword>
<evidence type="ECO:0000256" key="1">
    <source>
        <dbReference type="ARBA" id="ARBA00004182"/>
    </source>
</evidence>
<evidence type="ECO:0000256" key="7">
    <source>
        <dbReference type="ARBA" id="ARBA00022729"/>
    </source>
</evidence>
<dbReference type="InterPro" id="IPR005168">
    <property type="entry name" value="Bunya_G2"/>
</dbReference>
<dbReference type="GO" id="GO:0044003">
    <property type="term" value="P:symbiont-mediated perturbation of host process"/>
    <property type="evidence" value="ECO:0007669"/>
    <property type="project" value="InterPro"/>
</dbReference>
<dbReference type="GeneID" id="80554315"/>
<dbReference type="EMBL" id="MK896643">
    <property type="protein sequence ID" value="QLA46997.1"/>
    <property type="molecule type" value="Viral_cRNA"/>
</dbReference>
<evidence type="ECO:0000259" key="19">
    <source>
        <dbReference type="Pfam" id="PF03557"/>
    </source>
</evidence>
<evidence type="ECO:0000256" key="14">
    <source>
        <dbReference type="ARBA" id="ARBA00023180"/>
    </source>
</evidence>
<feature type="transmembrane region" description="Helical" evidence="18">
    <location>
        <begin position="194"/>
        <end position="220"/>
    </location>
</feature>
<dbReference type="NCBIfam" id="TIGR04210">
    <property type="entry name" value="bunya_NSm"/>
    <property type="match status" value="1"/>
</dbReference>
<evidence type="ECO:0000256" key="10">
    <source>
        <dbReference type="ARBA" id="ARBA00022844"/>
    </source>
</evidence>
<keyword evidence="11" id="KW-1043">Host membrane</keyword>
<dbReference type="Pfam" id="PF03563">
    <property type="entry name" value="Bunya_G2"/>
    <property type="match status" value="1"/>
</dbReference>
<keyword evidence="15" id="KW-1038">Host endoplasmic reticulum</keyword>
<reference evidence="21" key="1">
    <citation type="submission" date="2019-05" db="EMBL/GenBank/DDBJ databases">
        <title>Genomic Characterization of 104 Bunyaviruses in the Families Peribunyaviridae, Nairoviridae, and Phenuiviridae.</title>
        <authorList>
            <person name="Kapuscinski M."/>
            <person name="Bergren N."/>
            <person name="Russell B."/>
            <person name="Lee J."/>
            <person name="Borland E."/>
            <person name="King D."/>
            <person name="Burkhalter K."/>
            <person name="Stenglein M."/>
            <person name="Kading R."/>
        </authorList>
    </citation>
    <scope>NUCLEOTIDE SEQUENCE</scope>
    <source>
        <strain evidence="21">Original</strain>
    </source>
</reference>
<feature type="transmembrane region" description="Helical" evidence="18">
    <location>
        <begin position="457"/>
        <end position="477"/>
    </location>
</feature>
<comment type="subcellular location">
    <subcellularLocation>
        <location evidence="2">Host Golgi apparatus membrane</location>
        <topology evidence="2">Multi-pass membrane protein</topology>
    </subcellularLocation>
    <subcellularLocation>
        <location evidence="3">Host endoplasmic reticulum membrane</location>
    </subcellularLocation>
    <subcellularLocation>
        <location evidence="1">Virion membrane</location>
    </subcellularLocation>
</comment>
<dbReference type="GO" id="GO:0046718">
    <property type="term" value="P:symbiont entry into host cell"/>
    <property type="evidence" value="ECO:0007669"/>
    <property type="project" value="UniProtKB-KW"/>
</dbReference>
<feature type="transmembrane region" description="Helical" evidence="18">
    <location>
        <begin position="308"/>
        <end position="329"/>
    </location>
</feature>
<feature type="domain" description="Bunyavirus glycoprotein G1" evidence="19">
    <location>
        <begin position="577"/>
        <end position="1370"/>
    </location>
</feature>
<dbReference type="GO" id="GO:0055036">
    <property type="term" value="C:virion membrane"/>
    <property type="evidence" value="ECO:0007669"/>
    <property type="project" value="UniProtKB-SubCell"/>
</dbReference>
<evidence type="ECO:0000256" key="6">
    <source>
        <dbReference type="ARBA" id="ARBA00022692"/>
    </source>
</evidence>
<evidence type="ECO:0000313" key="21">
    <source>
        <dbReference type="EMBL" id="QLA46997.1"/>
    </source>
</evidence>
<evidence type="ECO:0000256" key="8">
    <source>
        <dbReference type="ARBA" id="ARBA00022804"/>
    </source>
</evidence>
<feature type="transmembrane region" description="Helical" evidence="18">
    <location>
        <begin position="364"/>
        <end position="388"/>
    </location>
</feature>
<evidence type="ECO:0000256" key="4">
    <source>
        <dbReference type="ARBA" id="ARBA00015294"/>
    </source>
</evidence>
<name>A0A7D9MVR7_9VIRU</name>
<proteinExistence type="predicted"/>
<evidence type="ECO:0000256" key="17">
    <source>
        <dbReference type="ARBA" id="ARBA00031199"/>
    </source>
</evidence>
<evidence type="ECO:0000256" key="2">
    <source>
        <dbReference type="ARBA" id="ARBA00004252"/>
    </source>
</evidence>
<feature type="transmembrane region" description="Helical" evidence="18">
    <location>
        <begin position="226"/>
        <end position="243"/>
    </location>
</feature>
<keyword evidence="14" id="KW-0325">Glycoprotein</keyword>
<dbReference type="InterPro" id="IPR005167">
    <property type="entry name" value="Bunya_G1"/>
</dbReference>
<keyword evidence="9" id="KW-1040">Host Golgi apparatus</keyword>
<evidence type="ECO:0000259" key="20">
    <source>
        <dbReference type="Pfam" id="PF03563"/>
    </source>
</evidence>
<dbReference type="GO" id="GO:0044167">
    <property type="term" value="C:host cell endoplasmic reticulum membrane"/>
    <property type="evidence" value="ECO:0007669"/>
    <property type="project" value="UniProtKB-SubCell"/>
</dbReference>
<evidence type="ECO:0000256" key="12">
    <source>
        <dbReference type="ARBA" id="ARBA00022989"/>
    </source>
</evidence>
<keyword evidence="5" id="KW-0945">Host-virus interaction</keyword>
<dbReference type="Proteomes" id="UP001156910">
    <property type="component" value="Genome"/>
</dbReference>
<evidence type="ECO:0000256" key="9">
    <source>
        <dbReference type="ARBA" id="ARBA00022812"/>
    </source>
</evidence>